<feature type="domain" description="KOW" evidence="9">
    <location>
        <begin position="10"/>
        <end position="37"/>
    </location>
</feature>
<comment type="function">
    <text evidence="7 8">One of the proteins that surrounds the polypeptide exit tunnel on the outside of the subunit.</text>
</comment>
<dbReference type="InterPro" id="IPR005824">
    <property type="entry name" value="KOW"/>
</dbReference>
<accession>A0A953HZ19</accession>
<dbReference type="SUPFAM" id="SSF50104">
    <property type="entry name" value="Translation proteins SH3-like domain"/>
    <property type="match status" value="1"/>
</dbReference>
<name>A0A953HZ19_9BACT</name>
<dbReference type="CDD" id="cd06089">
    <property type="entry name" value="KOW_RPL26"/>
    <property type="match status" value="1"/>
</dbReference>
<dbReference type="Pfam" id="PF17136">
    <property type="entry name" value="ribosomal_L24"/>
    <property type="match status" value="1"/>
</dbReference>
<evidence type="ECO:0000313" key="11">
    <source>
        <dbReference type="Proteomes" id="UP000753961"/>
    </source>
</evidence>
<dbReference type="GO" id="GO:0006412">
    <property type="term" value="P:translation"/>
    <property type="evidence" value="ECO:0007669"/>
    <property type="project" value="UniProtKB-UniRule"/>
</dbReference>
<evidence type="ECO:0000256" key="8">
    <source>
        <dbReference type="HAMAP-Rule" id="MF_01326"/>
    </source>
</evidence>
<evidence type="ECO:0000256" key="4">
    <source>
        <dbReference type="ARBA" id="ARBA00022980"/>
    </source>
</evidence>
<dbReference type="GO" id="GO:0003735">
    <property type="term" value="F:structural constituent of ribosome"/>
    <property type="evidence" value="ECO:0007669"/>
    <property type="project" value="InterPro"/>
</dbReference>
<dbReference type="InterPro" id="IPR041988">
    <property type="entry name" value="Ribosomal_uL24_KOW"/>
</dbReference>
<dbReference type="InterPro" id="IPR008991">
    <property type="entry name" value="Translation_prot_SH3-like_sf"/>
</dbReference>
<keyword evidence="11" id="KW-1185">Reference proteome</keyword>
<evidence type="ECO:0000256" key="7">
    <source>
        <dbReference type="ARBA" id="ARBA00058688"/>
    </source>
</evidence>
<dbReference type="SMART" id="SM00739">
    <property type="entry name" value="KOW"/>
    <property type="match status" value="1"/>
</dbReference>
<reference evidence="10" key="1">
    <citation type="submission" date="2021-06" db="EMBL/GenBank/DDBJ databases">
        <title>44 bacteria genomes isolated from Dapeng, Shenzhen.</title>
        <authorList>
            <person name="Zheng W."/>
            <person name="Yu S."/>
            <person name="Huang Y."/>
        </authorList>
    </citation>
    <scope>NUCLEOTIDE SEQUENCE</scope>
    <source>
        <strain evidence="10">DP5N28-2</strain>
    </source>
</reference>
<protein>
    <recommendedName>
        <fullName evidence="6 8">Large ribosomal subunit protein uL24</fullName>
    </recommendedName>
</protein>
<dbReference type="Gene3D" id="2.30.30.30">
    <property type="match status" value="1"/>
</dbReference>
<keyword evidence="2 8" id="KW-0699">rRNA-binding</keyword>
<keyword evidence="4 8" id="KW-0689">Ribosomal protein</keyword>
<evidence type="ECO:0000256" key="5">
    <source>
        <dbReference type="ARBA" id="ARBA00023274"/>
    </source>
</evidence>
<evidence type="ECO:0000259" key="9">
    <source>
        <dbReference type="SMART" id="SM00739"/>
    </source>
</evidence>
<comment type="caution">
    <text evidence="10">The sequence shown here is derived from an EMBL/GenBank/DDBJ whole genome shotgun (WGS) entry which is preliminary data.</text>
</comment>
<dbReference type="InterPro" id="IPR057264">
    <property type="entry name" value="Ribosomal_uL24_C"/>
</dbReference>
<proteinExistence type="inferred from homology"/>
<sequence>MKKRFAPKWKIKKGDKVKVLAGEYKGTESEVLHVFPEQGRVLVDDVNMVKKHQKPTNDHPGGIIEQPAPINISNVMLIDSKSGEATRVGRRVEDGKLVRYSKKTGETIK</sequence>
<dbReference type="PANTHER" id="PTHR12903">
    <property type="entry name" value="MITOCHONDRIAL RIBOSOMAL PROTEIN L24"/>
    <property type="match status" value="1"/>
</dbReference>
<dbReference type="InterPro" id="IPR014722">
    <property type="entry name" value="Rib_uL2_dom2"/>
</dbReference>
<dbReference type="GO" id="GO:1990904">
    <property type="term" value="C:ribonucleoprotein complex"/>
    <property type="evidence" value="ECO:0007669"/>
    <property type="project" value="UniProtKB-KW"/>
</dbReference>
<evidence type="ECO:0000256" key="1">
    <source>
        <dbReference type="ARBA" id="ARBA00010618"/>
    </source>
</evidence>
<evidence type="ECO:0000256" key="2">
    <source>
        <dbReference type="ARBA" id="ARBA00022730"/>
    </source>
</evidence>
<comment type="function">
    <text evidence="8">One of two assembly initiator proteins, it binds directly to the 5'-end of the 23S rRNA, where it nucleates assembly of the 50S subunit.</text>
</comment>
<dbReference type="FunFam" id="2.30.30.30:FF:000004">
    <property type="entry name" value="50S ribosomal protein L24"/>
    <property type="match status" value="1"/>
</dbReference>
<evidence type="ECO:0000313" key="10">
    <source>
        <dbReference type="EMBL" id="MBY5959311.1"/>
    </source>
</evidence>
<dbReference type="Pfam" id="PF00467">
    <property type="entry name" value="KOW"/>
    <property type="match status" value="1"/>
</dbReference>
<dbReference type="EMBL" id="JAHVHU010000013">
    <property type="protein sequence ID" value="MBY5959311.1"/>
    <property type="molecule type" value="Genomic_DNA"/>
</dbReference>
<dbReference type="AlphaFoldDB" id="A0A953HZ19"/>
<dbReference type="RefSeq" id="WP_222580847.1">
    <property type="nucleotide sequence ID" value="NZ_JAHVHU010000013.1"/>
</dbReference>
<evidence type="ECO:0000256" key="3">
    <source>
        <dbReference type="ARBA" id="ARBA00022884"/>
    </source>
</evidence>
<gene>
    <name evidence="8 10" type="primary">rplX</name>
    <name evidence="10" type="ORF">KUV50_14255</name>
</gene>
<dbReference type="NCBIfam" id="TIGR01079">
    <property type="entry name" value="rplX_bact"/>
    <property type="match status" value="1"/>
</dbReference>
<comment type="subunit">
    <text evidence="8">Part of the 50S ribosomal subunit.</text>
</comment>
<evidence type="ECO:0000256" key="6">
    <source>
        <dbReference type="ARBA" id="ARBA00035206"/>
    </source>
</evidence>
<organism evidence="10 11">
    <name type="scientific">Membranihabitans marinus</name>
    <dbReference type="NCBI Taxonomy" id="1227546"/>
    <lineage>
        <taxon>Bacteria</taxon>
        <taxon>Pseudomonadati</taxon>
        <taxon>Bacteroidota</taxon>
        <taxon>Saprospiria</taxon>
        <taxon>Saprospirales</taxon>
        <taxon>Saprospiraceae</taxon>
        <taxon>Membranihabitans</taxon>
    </lineage>
</organism>
<dbReference type="Proteomes" id="UP000753961">
    <property type="component" value="Unassembled WGS sequence"/>
</dbReference>
<keyword evidence="3 8" id="KW-0694">RNA-binding</keyword>
<dbReference type="HAMAP" id="MF_01326_B">
    <property type="entry name" value="Ribosomal_uL24_B"/>
    <property type="match status" value="1"/>
</dbReference>
<keyword evidence="5 8" id="KW-0687">Ribonucleoprotein</keyword>
<dbReference type="InterPro" id="IPR003256">
    <property type="entry name" value="Ribosomal_uL24"/>
</dbReference>
<comment type="similarity">
    <text evidence="1 8">Belongs to the universal ribosomal protein uL24 family.</text>
</comment>
<dbReference type="GO" id="GO:0019843">
    <property type="term" value="F:rRNA binding"/>
    <property type="evidence" value="ECO:0007669"/>
    <property type="project" value="UniProtKB-UniRule"/>
</dbReference>
<dbReference type="GO" id="GO:0005840">
    <property type="term" value="C:ribosome"/>
    <property type="evidence" value="ECO:0007669"/>
    <property type="project" value="UniProtKB-KW"/>
</dbReference>